<evidence type="ECO:0000256" key="2">
    <source>
        <dbReference type="ARBA" id="ARBA00022741"/>
    </source>
</evidence>
<evidence type="ECO:0000256" key="1">
    <source>
        <dbReference type="ARBA" id="ARBA00022598"/>
    </source>
</evidence>
<dbReference type="SUPFAM" id="SSF56059">
    <property type="entry name" value="Glutathione synthetase ATP-binding domain-like"/>
    <property type="match status" value="1"/>
</dbReference>
<evidence type="ECO:0000313" key="6">
    <source>
        <dbReference type="EMBL" id="TDT88382.1"/>
    </source>
</evidence>
<dbReference type="OrthoDB" id="9802602at2"/>
<dbReference type="Pfam" id="PF00549">
    <property type="entry name" value="Ligase_CoA"/>
    <property type="match status" value="2"/>
</dbReference>
<dbReference type="Proteomes" id="UP000295506">
    <property type="component" value="Unassembled WGS sequence"/>
</dbReference>
<dbReference type="InterPro" id="IPR017440">
    <property type="entry name" value="Cit_synth/succinyl-CoA_lig_AS"/>
</dbReference>
<dbReference type="InterPro" id="IPR003781">
    <property type="entry name" value="CoA-bd"/>
</dbReference>
<comment type="similarity">
    <text evidence="3">Belongs to the succinate/malate CoA ligase alpha subunit family.</text>
</comment>
<dbReference type="InterPro" id="IPR013815">
    <property type="entry name" value="ATP_grasp_subdomain_1"/>
</dbReference>
<dbReference type="EMBL" id="SOBK01000006">
    <property type="protein sequence ID" value="TDT88382.1"/>
    <property type="molecule type" value="Genomic_DNA"/>
</dbReference>
<name>A0A126QP50_9BACT</name>
<dbReference type="InterPro" id="IPR033847">
    <property type="entry name" value="Citrt_syn/SCS-alpha_CS"/>
</dbReference>
<organism evidence="6 8">
    <name type="scientific">Pseudodesulfovibrio indicus</name>
    <dbReference type="NCBI Taxonomy" id="1716143"/>
    <lineage>
        <taxon>Bacteria</taxon>
        <taxon>Pseudomonadati</taxon>
        <taxon>Thermodesulfobacteriota</taxon>
        <taxon>Desulfovibrionia</taxon>
        <taxon>Desulfovibrionales</taxon>
        <taxon>Desulfovibrionaceae</taxon>
    </lineage>
</organism>
<dbReference type="Proteomes" id="UP000055611">
    <property type="component" value="Chromosome"/>
</dbReference>
<dbReference type="Gene3D" id="3.40.50.261">
    <property type="entry name" value="Succinyl-CoA synthetase domains"/>
    <property type="match status" value="2"/>
</dbReference>
<dbReference type="EMBL" id="CP014206">
    <property type="protein sequence ID" value="AMK11840.1"/>
    <property type="molecule type" value="Genomic_DNA"/>
</dbReference>
<dbReference type="GO" id="GO:0009361">
    <property type="term" value="C:succinate-CoA ligase complex (ADP-forming)"/>
    <property type="evidence" value="ECO:0007669"/>
    <property type="project" value="TreeGrafter"/>
</dbReference>
<dbReference type="GO" id="GO:0006099">
    <property type="term" value="P:tricarboxylic acid cycle"/>
    <property type="evidence" value="ECO:0007669"/>
    <property type="project" value="UniProtKB-UniPathway"/>
</dbReference>
<dbReference type="GO" id="GO:0005524">
    <property type="term" value="F:ATP binding"/>
    <property type="evidence" value="ECO:0007669"/>
    <property type="project" value="InterPro"/>
</dbReference>
<proteinExistence type="inferred from homology"/>
<dbReference type="Gene3D" id="3.30.1490.20">
    <property type="entry name" value="ATP-grasp fold, A domain"/>
    <property type="match status" value="1"/>
</dbReference>
<evidence type="ECO:0000259" key="4">
    <source>
        <dbReference type="SMART" id="SM00881"/>
    </source>
</evidence>
<dbReference type="Pfam" id="PF08442">
    <property type="entry name" value="ATP-grasp_2"/>
    <property type="match status" value="1"/>
</dbReference>
<dbReference type="KEGG" id="dej:AWY79_12300"/>
<reference evidence="6 8" key="2">
    <citation type="submission" date="2019-03" db="EMBL/GenBank/DDBJ databases">
        <title>Genomic Encyclopedia of Type Strains, Phase IV (KMG-IV): sequencing the most valuable type-strain genomes for metagenomic binning, comparative biology and taxonomic classification.</title>
        <authorList>
            <person name="Goeker M."/>
        </authorList>
    </citation>
    <scope>NUCLEOTIDE SEQUENCE [LARGE SCALE GENOMIC DNA]</scope>
    <source>
        <strain evidence="6 8">DSM 101483</strain>
    </source>
</reference>
<dbReference type="GO" id="GO:0004776">
    <property type="term" value="F:succinate-CoA ligase (GDP-forming) activity"/>
    <property type="evidence" value="ECO:0007669"/>
    <property type="project" value="TreeGrafter"/>
</dbReference>
<accession>A0A126QP50</accession>
<dbReference type="InterPro" id="IPR005811">
    <property type="entry name" value="SUCC_ACL_C"/>
</dbReference>
<evidence type="ECO:0000313" key="7">
    <source>
        <dbReference type="Proteomes" id="UP000055611"/>
    </source>
</evidence>
<dbReference type="RefSeq" id="WP_066804308.1">
    <property type="nucleotide sequence ID" value="NZ_CP014206.1"/>
</dbReference>
<sequence>MLLNEHKSKILFERIGIPVPEGAAVFPGDEEGFSPDFPLPWFLKSQVLTGGRGKAGGILRIDAADDFAPTARKLFGLNIKGHAVPFIRVEPGVEIGREFYLSLTVSRERKCILLTVGRVGGVEIENLGKDNLLVQEIVLPNGPAPNQIRAAFFHLGLEKSQFQEFATLLVALFNGMLDRGLLMAEINPLIATKNNRFLALDGKVEIDDNFAELDPATEEYYQREHATDEENTARDAGLSFVKLPGWVGLMVNGAGLAMATMDLLNFSGLPASNFLDLGGGADQKRMETALALLFGDAKAKAIFINLFGGILSCEKVALAMQGALGGTSPEKPIVVRMSGKDSESGLRILKSLEVDNLHMVSNMREAMQILRSLRPADYPAVEYPTPMDRPLGDRPAASGYRSDAVFGIDRDTPILVQGITGREGQLHTRLMLEYGANVVAGVTPFKGGQEVLGVPVYDSIAEAVRDHRIGASIIFVPPRLAADAVAEAAFNEIPWAVCITEGITQHDMLATFERIRRSPTRVVGPNTPGIIVPGQTKIGILPPTPFSPGPVAVLSRSGTLTYEVADRLTAAGIGQSLCVGIGGDPFIGVSFVDMFEMIRNHEGTKAVVVLGEIGGQAEENLAEYVLRTGFDKPVVSFIAGQTAPPGKRLGHAGAILEKGGTIEGKLEAMSRAGFAVCPSLKAVAEITAKALK</sequence>
<dbReference type="Pfam" id="PF02629">
    <property type="entry name" value="CoA_binding"/>
    <property type="match status" value="1"/>
</dbReference>
<dbReference type="InterPro" id="IPR016102">
    <property type="entry name" value="Succinyl-CoA_synth-like"/>
</dbReference>
<keyword evidence="1" id="KW-0436">Ligase</keyword>
<dbReference type="PANTHER" id="PTHR11117:SF2">
    <property type="entry name" value="SUCCINATE--COA LIGASE [ADP_GDP-FORMING] SUBUNIT ALPHA, MITOCHONDRIAL"/>
    <property type="match status" value="1"/>
</dbReference>
<dbReference type="PANTHER" id="PTHR11117">
    <property type="entry name" value="SUCCINYL-COA LIGASE SUBUNIT ALPHA"/>
    <property type="match status" value="1"/>
</dbReference>
<dbReference type="PRINTS" id="PR01798">
    <property type="entry name" value="SCOASYNTHASE"/>
</dbReference>
<dbReference type="InterPro" id="IPR013650">
    <property type="entry name" value="ATP-grasp_succ-CoA_synth-type"/>
</dbReference>
<dbReference type="NCBIfam" id="NF004230">
    <property type="entry name" value="PRK05678.1"/>
    <property type="match status" value="1"/>
</dbReference>
<reference evidence="5 7" key="1">
    <citation type="journal article" date="2016" name="Front. Microbiol.">
        <title>Genome Sequence of the Piezophilic, Mesophilic Sulfate-Reducing Bacterium Desulfovibrio indicus J2T.</title>
        <authorList>
            <person name="Cao J."/>
            <person name="Maignien L."/>
            <person name="Shao Z."/>
            <person name="Alain K."/>
            <person name="Jebbar M."/>
        </authorList>
    </citation>
    <scope>NUCLEOTIDE SEQUENCE [LARGE SCALE GENOMIC DNA]</scope>
    <source>
        <strain evidence="5 7">J2</strain>
    </source>
</reference>
<dbReference type="Gene3D" id="3.40.50.720">
    <property type="entry name" value="NAD(P)-binding Rossmann-like Domain"/>
    <property type="match status" value="1"/>
</dbReference>
<evidence type="ECO:0000313" key="8">
    <source>
        <dbReference type="Proteomes" id="UP000295506"/>
    </source>
</evidence>
<evidence type="ECO:0000256" key="3">
    <source>
        <dbReference type="ARBA" id="ARBA00060724"/>
    </source>
</evidence>
<dbReference type="GO" id="GO:0004775">
    <property type="term" value="F:succinate-CoA ligase (ADP-forming) activity"/>
    <property type="evidence" value="ECO:0007669"/>
    <property type="project" value="TreeGrafter"/>
</dbReference>
<feature type="domain" description="CoA-binding" evidence="4">
    <location>
        <begin position="407"/>
        <end position="503"/>
    </location>
</feature>
<keyword evidence="2" id="KW-0547">Nucleotide-binding</keyword>
<dbReference type="InterPro" id="IPR036291">
    <property type="entry name" value="NAD(P)-bd_dom_sf"/>
</dbReference>
<protein>
    <submittedName>
        <fullName evidence="6">Succinyl-CoA synthetase (ADP-forming) alpha subunit /succinyl-CoA synthetase (ADP-forming) beta subunit</fullName>
    </submittedName>
    <submittedName>
        <fullName evidence="5">Succinyl-CoA synthetase subunit beta</fullName>
    </submittedName>
</protein>
<dbReference type="AlphaFoldDB" id="A0A126QP50"/>
<dbReference type="PROSITE" id="PS00399">
    <property type="entry name" value="SUCCINYL_COA_LIG_2"/>
    <property type="match status" value="1"/>
</dbReference>
<dbReference type="FunFam" id="3.40.50.720:FF:000277">
    <property type="entry name" value="Succinate--CoA ligase [ADP-forming] subunit alpha"/>
    <property type="match status" value="1"/>
</dbReference>
<evidence type="ECO:0000313" key="5">
    <source>
        <dbReference type="EMBL" id="AMK11840.1"/>
    </source>
</evidence>
<dbReference type="Gene3D" id="3.30.470.20">
    <property type="entry name" value="ATP-grasp fold, B domain"/>
    <property type="match status" value="1"/>
</dbReference>
<dbReference type="SMART" id="SM00881">
    <property type="entry name" value="CoA_binding"/>
    <property type="match status" value="1"/>
</dbReference>
<dbReference type="PROSITE" id="PS01216">
    <property type="entry name" value="SUCCINYL_COA_LIG_1"/>
    <property type="match status" value="1"/>
</dbReference>
<keyword evidence="7" id="KW-1185">Reference proteome</keyword>
<dbReference type="SUPFAM" id="SSF51735">
    <property type="entry name" value="NAD(P)-binding Rossmann-fold domains"/>
    <property type="match status" value="1"/>
</dbReference>
<gene>
    <name evidence="5" type="ORF">AWY79_12300</name>
    <name evidence="6" type="ORF">EDC59_106198</name>
</gene>
<dbReference type="SUPFAM" id="SSF52210">
    <property type="entry name" value="Succinyl-CoA synthetase domains"/>
    <property type="match status" value="2"/>
</dbReference>